<feature type="chain" id="PRO_5043451362" evidence="1">
    <location>
        <begin position="24"/>
        <end position="322"/>
    </location>
</feature>
<feature type="signal peptide" evidence="1">
    <location>
        <begin position="1"/>
        <end position="23"/>
    </location>
</feature>
<comment type="caution">
    <text evidence="2">The sequence shown here is derived from an EMBL/GenBank/DDBJ whole genome shotgun (WGS) entry which is preliminary data.</text>
</comment>
<evidence type="ECO:0000256" key="1">
    <source>
        <dbReference type="SAM" id="SignalP"/>
    </source>
</evidence>
<accession>A0AAV7ZQZ2</accession>
<dbReference type="Proteomes" id="UP001146793">
    <property type="component" value="Unassembled WGS sequence"/>
</dbReference>
<gene>
    <name evidence="2" type="ORF">M0812_09893</name>
</gene>
<proteinExistence type="predicted"/>
<dbReference type="AlphaFoldDB" id="A0AAV7ZQZ2"/>
<organism evidence="2 3">
    <name type="scientific">Anaeramoeba flamelloides</name>
    <dbReference type="NCBI Taxonomy" id="1746091"/>
    <lineage>
        <taxon>Eukaryota</taxon>
        <taxon>Metamonada</taxon>
        <taxon>Anaeramoebidae</taxon>
        <taxon>Anaeramoeba</taxon>
    </lineage>
</organism>
<protein>
    <submittedName>
        <fullName evidence="2">Uncharacterized protein</fullName>
    </submittedName>
</protein>
<sequence length="322" mass="35751">MNKFFNIFLSLYLSFSIIQYCFCESEDCWVHDDCGTCLSDPDCGSFCDWGLGQGYCEYEGCDQEQVVNNTNDCSDSTTNCESFTCDECMDTSDCKWCDYDISGSCFNPLDNENNEKCEEKNIADDGYDCKEPCEYEDCDSCVANECVWCADGSAETCKESKSCTNSSLTCTQSYDCSQIDNCADCVQDENCRYFENLEPSVISPNTGGYVGRCVNGSGEILSTEREVTAANECSSFSDPCEALISCENCISNESCQWCKVDNQNINCANNLFINDDSSICQESIDVCSTPTPDPTATKDAGNYQSFSLLLLILTFIVPIFFY</sequence>
<keyword evidence="1" id="KW-0732">Signal</keyword>
<evidence type="ECO:0000313" key="2">
    <source>
        <dbReference type="EMBL" id="KAJ3444043.1"/>
    </source>
</evidence>
<evidence type="ECO:0000313" key="3">
    <source>
        <dbReference type="Proteomes" id="UP001146793"/>
    </source>
</evidence>
<reference evidence="2" key="1">
    <citation type="submission" date="2022-08" db="EMBL/GenBank/DDBJ databases">
        <title>Novel sulphate-reducing endosymbionts in the free-living metamonad Anaeramoeba.</title>
        <authorList>
            <person name="Jerlstrom-Hultqvist J."/>
            <person name="Cepicka I."/>
            <person name="Gallot-Lavallee L."/>
            <person name="Salas-Leiva D."/>
            <person name="Curtis B.A."/>
            <person name="Zahonova K."/>
            <person name="Pipaliya S."/>
            <person name="Dacks J."/>
            <person name="Roger A.J."/>
        </authorList>
    </citation>
    <scope>NUCLEOTIDE SEQUENCE</scope>
    <source>
        <strain evidence="2">Busselton2</strain>
    </source>
</reference>
<name>A0AAV7ZQZ2_9EUKA</name>
<dbReference type="EMBL" id="JANTQA010000023">
    <property type="protein sequence ID" value="KAJ3444043.1"/>
    <property type="molecule type" value="Genomic_DNA"/>
</dbReference>